<organism evidence="1 2">
    <name type="scientific">Duncaniella freteri</name>
    <dbReference type="NCBI Taxonomy" id="2530391"/>
    <lineage>
        <taxon>Bacteria</taxon>
        <taxon>Pseudomonadati</taxon>
        <taxon>Bacteroidota</taxon>
        <taxon>Bacteroidia</taxon>
        <taxon>Bacteroidales</taxon>
        <taxon>Muribaculaceae</taxon>
        <taxon>Duncaniella</taxon>
    </lineage>
</organism>
<dbReference type="EMBL" id="SJSA01000001">
    <property type="protein sequence ID" value="TGG39971.1"/>
    <property type="molecule type" value="Genomic_DNA"/>
</dbReference>
<dbReference type="Proteomes" id="UP000297635">
    <property type="component" value="Unassembled WGS sequence"/>
</dbReference>
<dbReference type="RefSeq" id="WP_135470941.1">
    <property type="nucleotide sequence ID" value="NZ_CASJDB010000015.1"/>
</dbReference>
<name>A0A4Z0V577_9BACT</name>
<protein>
    <submittedName>
        <fullName evidence="1">Uncharacterized protein</fullName>
    </submittedName>
</protein>
<dbReference type="Pfam" id="PF25593">
    <property type="entry name" value="GldD_lipo"/>
    <property type="match status" value="1"/>
</dbReference>
<dbReference type="InterPro" id="IPR019850">
    <property type="entry name" value="GldD-like"/>
</dbReference>
<sequence>MKAPLLAWLTAICAMTPSCGLHTSPSDTVPKPMAYPRLDMPDSVYTTVEASGVRLLVNELTGVSISHRGSRNTWIDVSYGGFASPTVHITVTEYNPGDAKGFIDNRRERMRLNLGGVSYELTELTTPSGWTCEMAVARGIPTTPVQILAYDSRHMISGALMLDIPDSLAYDPIATAPIIDAVTRDMTVMIKGLQ</sequence>
<proteinExistence type="predicted"/>
<evidence type="ECO:0000313" key="1">
    <source>
        <dbReference type="EMBL" id="TGG39971.1"/>
    </source>
</evidence>
<comment type="caution">
    <text evidence="1">The sequence shown here is derived from an EMBL/GenBank/DDBJ whole genome shotgun (WGS) entry which is preliminary data.</text>
</comment>
<evidence type="ECO:0000313" key="2">
    <source>
        <dbReference type="Proteomes" id="UP000297635"/>
    </source>
</evidence>
<accession>A0A4Z0V577</accession>
<dbReference type="GeneID" id="82149019"/>
<reference evidence="1 2" key="1">
    <citation type="submission" date="2019-02" db="EMBL/GenBank/DDBJ databases">
        <title>Isolation and identification of novel species under the genus Muribaculum.</title>
        <authorList>
            <person name="Miyake S."/>
            <person name="Ding Y."/>
            <person name="Low A."/>
            <person name="Soh M."/>
            <person name="Seedorf H."/>
        </authorList>
    </citation>
    <scope>NUCLEOTIDE SEQUENCE [LARGE SCALE GENOMIC DNA]</scope>
    <source>
        <strain evidence="1 2">TLL-A3</strain>
    </source>
</reference>
<dbReference type="AlphaFoldDB" id="A0A4Z0V577"/>
<keyword evidence="2" id="KW-1185">Reference proteome</keyword>
<gene>
    <name evidence="1" type="ORF">EZ315_04380</name>
</gene>